<keyword evidence="3" id="KW-0804">Transcription</keyword>
<dbReference type="PANTHER" id="PTHR30136:SF24">
    <property type="entry name" value="HTH-TYPE TRANSCRIPTIONAL REPRESSOR ALLR"/>
    <property type="match status" value="1"/>
</dbReference>
<evidence type="ECO:0000256" key="1">
    <source>
        <dbReference type="ARBA" id="ARBA00023015"/>
    </source>
</evidence>
<keyword evidence="2" id="KW-0238">DNA-binding</keyword>
<accession>A0ABV3TNH6</accession>
<dbReference type="InterPro" id="IPR036388">
    <property type="entry name" value="WH-like_DNA-bd_sf"/>
</dbReference>
<keyword evidence="7" id="KW-1185">Reference proteome</keyword>
<dbReference type="PROSITE" id="PS51077">
    <property type="entry name" value="HTH_ICLR"/>
    <property type="match status" value="1"/>
</dbReference>
<evidence type="ECO:0000256" key="2">
    <source>
        <dbReference type="ARBA" id="ARBA00023125"/>
    </source>
</evidence>
<reference evidence="6 7" key="1">
    <citation type="journal article" date="2011" name="Int. J. Syst. Evol. Microbiol.">
        <title>Zhongshania antarctica gen. nov., sp. nov. and Zhongshania guokunii sp. nov., gammaproteobacteria respectively isolated from coastal attached (fast) ice and surface seawater of the Antarctic.</title>
        <authorList>
            <person name="Li H.J."/>
            <person name="Zhang X.Y."/>
            <person name="Chen C.X."/>
            <person name="Zhang Y.J."/>
            <person name="Gao Z.M."/>
            <person name="Yu Y."/>
            <person name="Chen X.L."/>
            <person name="Chen B."/>
            <person name="Zhang Y.Z."/>
        </authorList>
    </citation>
    <scope>NUCLEOTIDE SEQUENCE [LARGE SCALE GENOMIC DNA]</scope>
    <source>
        <strain evidence="6 7">15-R06ZXC-3</strain>
    </source>
</reference>
<dbReference type="InterPro" id="IPR036390">
    <property type="entry name" value="WH_DNA-bd_sf"/>
</dbReference>
<evidence type="ECO:0000256" key="3">
    <source>
        <dbReference type="ARBA" id="ARBA00023163"/>
    </source>
</evidence>
<dbReference type="Gene3D" id="1.10.10.10">
    <property type="entry name" value="Winged helix-like DNA-binding domain superfamily/Winged helix DNA-binding domain"/>
    <property type="match status" value="1"/>
</dbReference>
<evidence type="ECO:0000259" key="5">
    <source>
        <dbReference type="PROSITE" id="PS51078"/>
    </source>
</evidence>
<evidence type="ECO:0000313" key="6">
    <source>
        <dbReference type="EMBL" id="MEX1663168.1"/>
    </source>
</evidence>
<organism evidence="6 7">
    <name type="scientific">Thioclava arctica</name>
    <dbReference type="NCBI Taxonomy" id="3238301"/>
    <lineage>
        <taxon>Bacteria</taxon>
        <taxon>Pseudomonadati</taxon>
        <taxon>Pseudomonadota</taxon>
        <taxon>Alphaproteobacteria</taxon>
        <taxon>Rhodobacterales</taxon>
        <taxon>Paracoccaceae</taxon>
        <taxon>Thioclava</taxon>
    </lineage>
</organism>
<dbReference type="SUPFAM" id="SSF55781">
    <property type="entry name" value="GAF domain-like"/>
    <property type="match status" value="1"/>
</dbReference>
<protein>
    <submittedName>
        <fullName evidence="6">IclR family transcriptional regulator</fullName>
    </submittedName>
</protein>
<dbReference type="Proteomes" id="UP001557465">
    <property type="component" value="Unassembled WGS sequence"/>
</dbReference>
<sequence length="230" mass="24014">MKPKGDNLLQTLRRGMDVFTLVAERSEGLNVAQISEHLGVDRAIAYRLVATLEADGFVARGAEGRVHMGGAVLALAAAIEPQLRSIAEPALRRMTKLVGATAFMTVARGNEAVAILTAEAETGVLRVGYRPGSRHPLNCGAAGLAILSARAEHADDSDAVREARRDGYSLSQGQLQRGAIGIAAPLRLARTGATVFEASVGVVTLDDLDPAQVAPHVIACATEISATLGF</sequence>
<dbReference type="InterPro" id="IPR050707">
    <property type="entry name" value="HTH_MetabolicPath_Reg"/>
</dbReference>
<evidence type="ECO:0000313" key="7">
    <source>
        <dbReference type="Proteomes" id="UP001557465"/>
    </source>
</evidence>
<comment type="caution">
    <text evidence="6">The sequence shown here is derived from an EMBL/GenBank/DDBJ whole genome shotgun (WGS) entry which is preliminary data.</text>
</comment>
<dbReference type="SMART" id="SM00346">
    <property type="entry name" value="HTH_ICLR"/>
    <property type="match status" value="1"/>
</dbReference>
<dbReference type="PANTHER" id="PTHR30136">
    <property type="entry name" value="HELIX-TURN-HELIX TRANSCRIPTIONAL REGULATOR, ICLR FAMILY"/>
    <property type="match status" value="1"/>
</dbReference>
<dbReference type="Pfam" id="PF01614">
    <property type="entry name" value="IclR_C"/>
    <property type="match status" value="1"/>
</dbReference>
<feature type="domain" description="IclR-ED" evidence="5">
    <location>
        <begin position="71"/>
        <end position="230"/>
    </location>
</feature>
<proteinExistence type="predicted"/>
<dbReference type="RefSeq" id="WP_368392760.1">
    <property type="nucleotide sequence ID" value="NZ_JBFRYC010000012.1"/>
</dbReference>
<dbReference type="SUPFAM" id="SSF46785">
    <property type="entry name" value="Winged helix' DNA-binding domain"/>
    <property type="match status" value="1"/>
</dbReference>
<evidence type="ECO:0000259" key="4">
    <source>
        <dbReference type="PROSITE" id="PS51077"/>
    </source>
</evidence>
<dbReference type="Pfam" id="PF09339">
    <property type="entry name" value="HTH_IclR"/>
    <property type="match status" value="1"/>
</dbReference>
<feature type="domain" description="HTH iclR-type" evidence="4">
    <location>
        <begin position="9"/>
        <end position="71"/>
    </location>
</feature>
<name>A0ABV3TNH6_9RHOB</name>
<keyword evidence="1" id="KW-0805">Transcription regulation</keyword>
<dbReference type="InterPro" id="IPR014757">
    <property type="entry name" value="Tscrpt_reg_IclR_C"/>
</dbReference>
<dbReference type="EMBL" id="JBFRYC010000012">
    <property type="protein sequence ID" value="MEX1663168.1"/>
    <property type="molecule type" value="Genomic_DNA"/>
</dbReference>
<gene>
    <name evidence="6" type="ORF">AB4874_16225</name>
</gene>
<dbReference type="Gene3D" id="3.30.450.40">
    <property type="match status" value="2"/>
</dbReference>
<dbReference type="InterPro" id="IPR029016">
    <property type="entry name" value="GAF-like_dom_sf"/>
</dbReference>
<dbReference type="PROSITE" id="PS51078">
    <property type="entry name" value="ICLR_ED"/>
    <property type="match status" value="1"/>
</dbReference>
<dbReference type="InterPro" id="IPR005471">
    <property type="entry name" value="Tscrpt_reg_IclR_N"/>
</dbReference>